<evidence type="ECO:0000256" key="6">
    <source>
        <dbReference type="ARBA" id="ARBA00022989"/>
    </source>
</evidence>
<feature type="transmembrane region" description="Helical" evidence="10">
    <location>
        <begin position="280"/>
        <end position="301"/>
    </location>
</feature>
<evidence type="ECO:0000256" key="3">
    <source>
        <dbReference type="ARBA" id="ARBA00022606"/>
    </source>
</evidence>
<feature type="transmembrane region" description="Helical" evidence="10">
    <location>
        <begin position="193"/>
        <end position="212"/>
    </location>
</feature>
<comment type="subcellular location">
    <subcellularLocation>
        <location evidence="1 10">Cell membrane</location>
        <topology evidence="1 10">Multi-pass membrane protein</topology>
    </subcellularLocation>
</comment>
<protein>
    <recommendedName>
        <fullName evidence="10">Odorant receptor</fullName>
    </recommendedName>
</protein>
<evidence type="ECO:0000256" key="10">
    <source>
        <dbReference type="RuleBase" id="RU351113"/>
    </source>
</evidence>
<evidence type="ECO:0000256" key="8">
    <source>
        <dbReference type="ARBA" id="ARBA00023170"/>
    </source>
</evidence>
<sequence>MSFSIVGEHSCNKLEFKNIKDPFIDGQYKLNRIDASILGIWPEQSLFWRILLPVLHTLFMTTIIIPEVRRFIQVLDDLDLFMECVPSFIIIFAAGLKLYTVSLNNKAFTKAISKMRKDWKRFDNPITGHVMYKYAAIGYKGTFIYQALLYGGVFMFITLPTMPAVLDIIIPLNESRNRPPLFETDYGVNPDDYFVLIVFHAFICTMQLIHTFSTVDSLVFIMVEHCCGLFEIINVILNQFNDETKNYTENEQCKIICYAVDVHRRAIDFATFIESTFSNMYGVIVLANMLAISMTGVMIVVEMNQKDWGSVARFSVYCVGTMFHLYANSVPGQQLYDHSEATYNAVYNSNWSMLSIKAKKLIGFMLVRCAHPCKIAAAGFYEMNMENFGSVMQTSMSYLTVFTSMR</sequence>
<organism evidence="11 12">
    <name type="scientific">Microctonus hyperodae</name>
    <name type="common">Parasitoid wasp</name>
    <dbReference type="NCBI Taxonomy" id="165561"/>
    <lineage>
        <taxon>Eukaryota</taxon>
        <taxon>Metazoa</taxon>
        <taxon>Ecdysozoa</taxon>
        <taxon>Arthropoda</taxon>
        <taxon>Hexapoda</taxon>
        <taxon>Insecta</taxon>
        <taxon>Pterygota</taxon>
        <taxon>Neoptera</taxon>
        <taxon>Endopterygota</taxon>
        <taxon>Hymenoptera</taxon>
        <taxon>Apocrita</taxon>
        <taxon>Ichneumonoidea</taxon>
        <taxon>Braconidae</taxon>
        <taxon>Euphorinae</taxon>
        <taxon>Microctonus</taxon>
    </lineage>
</organism>
<dbReference type="GO" id="GO:0005549">
    <property type="term" value="F:odorant binding"/>
    <property type="evidence" value="ECO:0007669"/>
    <property type="project" value="InterPro"/>
</dbReference>
<dbReference type="Proteomes" id="UP001168972">
    <property type="component" value="Unassembled WGS sequence"/>
</dbReference>
<keyword evidence="6 10" id="KW-1133">Transmembrane helix</keyword>
<evidence type="ECO:0000256" key="7">
    <source>
        <dbReference type="ARBA" id="ARBA00023136"/>
    </source>
</evidence>
<keyword evidence="2" id="KW-1003">Cell membrane</keyword>
<dbReference type="Pfam" id="PF02949">
    <property type="entry name" value="7tm_6"/>
    <property type="match status" value="1"/>
</dbReference>
<keyword evidence="8 10" id="KW-0675">Receptor</keyword>
<name>A0AA39G6F5_MICHY</name>
<feature type="transmembrane region" description="Helical" evidence="10">
    <location>
        <begin position="148"/>
        <end position="172"/>
    </location>
</feature>
<feature type="transmembrane region" description="Helical" evidence="10">
    <location>
        <begin position="46"/>
        <end position="68"/>
    </location>
</feature>
<reference evidence="11" key="1">
    <citation type="journal article" date="2023" name="bioRxiv">
        <title>Scaffold-level genome assemblies of two parasitoid biocontrol wasps reveal the parthenogenesis mechanism and an associated novel virus.</title>
        <authorList>
            <person name="Inwood S."/>
            <person name="Skelly J."/>
            <person name="Guhlin J."/>
            <person name="Harrop T."/>
            <person name="Goldson S."/>
            <person name="Dearden P."/>
        </authorList>
    </citation>
    <scope>NUCLEOTIDE SEQUENCE</scope>
    <source>
        <strain evidence="11">Lincoln</strain>
        <tissue evidence="11">Whole body</tissue>
    </source>
</reference>
<keyword evidence="3 10" id="KW-0716">Sensory transduction</keyword>
<dbReference type="GO" id="GO:0007165">
    <property type="term" value="P:signal transduction"/>
    <property type="evidence" value="ECO:0007669"/>
    <property type="project" value="UniProtKB-KW"/>
</dbReference>
<comment type="caution">
    <text evidence="10">Lacks conserved residue(s) required for the propagation of feature annotation.</text>
</comment>
<dbReference type="AlphaFoldDB" id="A0AA39G6F5"/>
<accession>A0AA39G6F5</accession>
<dbReference type="GO" id="GO:0005886">
    <property type="term" value="C:plasma membrane"/>
    <property type="evidence" value="ECO:0007669"/>
    <property type="project" value="UniProtKB-SubCell"/>
</dbReference>
<keyword evidence="12" id="KW-1185">Reference proteome</keyword>
<evidence type="ECO:0000256" key="4">
    <source>
        <dbReference type="ARBA" id="ARBA00022692"/>
    </source>
</evidence>
<comment type="similarity">
    <text evidence="10">Belongs to the insect chemoreceptor superfamily. Heteromeric odorant receptor channel (TC 1.A.69) family.</text>
</comment>
<evidence type="ECO:0000256" key="5">
    <source>
        <dbReference type="ARBA" id="ARBA00022725"/>
    </source>
</evidence>
<keyword evidence="5 10" id="KW-0552">Olfaction</keyword>
<evidence type="ECO:0000256" key="2">
    <source>
        <dbReference type="ARBA" id="ARBA00022475"/>
    </source>
</evidence>
<dbReference type="PANTHER" id="PTHR21137:SF35">
    <property type="entry name" value="ODORANT RECEPTOR 19A-RELATED"/>
    <property type="match status" value="1"/>
</dbReference>
<gene>
    <name evidence="11" type="ORF">PV327_000343</name>
</gene>
<keyword evidence="4 10" id="KW-0812">Transmembrane</keyword>
<dbReference type="PANTHER" id="PTHR21137">
    <property type="entry name" value="ODORANT RECEPTOR"/>
    <property type="match status" value="1"/>
</dbReference>
<proteinExistence type="inferred from homology"/>
<evidence type="ECO:0000313" key="11">
    <source>
        <dbReference type="EMBL" id="KAK0182181.1"/>
    </source>
</evidence>
<keyword evidence="7 10" id="KW-0472">Membrane</keyword>
<comment type="caution">
    <text evidence="11">The sequence shown here is derived from an EMBL/GenBank/DDBJ whole genome shotgun (WGS) entry which is preliminary data.</text>
</comment>
<feature type="transmembrane region" description="Helical" evidence="10">
    <location>
        <begin position="80"/>
        <end position="99"/>
    </location>
</feature>
<evidence type="ECO:0000313" key="12">
    <source>
        <dbReference type="Proteomes" id="UP001168972"/>
    </source>
</evidence>
<dbReference type="InterPro" id="IPR004117">
    <property type="entry name" value="7tm6_olfct_rcpt"/>
</dbReference>
<evidence type="ECO:0000256" key="1">
    <source>
        <dbReference type="ARBA" id="ARBA00004651"/>
    </source>
</evidence>
<dbReference type="GO" id="GO:0004984">
    <property type="term" value="F:olfactory receptor activity"/>
    <property type="evidence" value="ECO:0007669"/>
    <property type="project" value="InterPro"/>
</dbReference>
<dbReference type="EMBL" id="JAQQBR010000001">
    <property type="protein sequence ID" value="KAK0182181.1"/>
    <property type="molecule type" value="Genomic_DNA"/>
</dbReference>
<keyword evidence="9 10" id="KW-0807">Transducer</keyword>
<reference evidence="11" key="2">
    <citation type="submission" date="2023-03" db="EMBL/GenBank/DDBJ databases">
        <authorList>
            <person name="Inwood S.N."/>
            <person name="Skelly J.G."/>
            <person name="Guhlin J."/>
            <person name="Harrop T.W.R."/>
            <person name="Goldson S.G."/>
            <person name="Dearden P.K."/>
        </authorList>
    </citation>
    <scope>NUCLEOTIDE SEQUENCE</scope>
    <source>
        <strain evidence="11">Lincoln</strain>
        <tissue evidence="11">Whole body</tissue>
    </source>
</reference>
<evidence type="ECO:0000256" key="9">
    <source>
        <dbReference type="ARBA" id="ARBA00023224"/>
    </source>
</evidence>